<dbReference type="EMBL" id="REGN01001650">
    <property type="protein sequence ID" value="RNA33347.1"/>
    <property type="molecule type" value="Genomic_DNA"/>
</dbReference>
<keyword evidence="2" id="KW-1185">Reference proteome</keyword>
<gene>
    <name evidence="1" type="ORF">BpHYR1_048796</name>
</gene>
<dbReference type="AlphaFoldDB" id="A0A3M7SCG6"/>
<evidence type="ECO:0000313" key="2">
    <source>
        <dbReference type="Proteomes" id="UP000276133"/>
    </source>
</evidence>
<accession>A0A3M7SCG6</accession>
<organism evidence="1 2">
    <name type="scientific">Brachionus plicatilis</name>
    <name type="common">Marine rotifer</name>
    <name type="synonym">Brachionus muelleri</name>
    <dbReference type="NCBI Taxonomy" id="10195"/>
    <lineage>
        <taxon>Eukaryota</taxon>
        <taxon>Metazoa</taxon>
        <taxon>Spiralia</taxon>
        <taxon>Gnathifera</taxon>
        <taxon>Rotifera</taxon>
        <taxon>Eurotatoria</taxon>
        <taxon>Monogononta</taxon>
        <taxon>Pseudotrocha</taxon>
        <taxon>Ploima</taxon>
        <taxon>Brachionidae</taxon>
        <taxon>Brachionus</taxon>
    </lineage>
</organism>
<comment type="caution">
    <text evidence="1">The sequence shown here is derived from an EMBL/GenBank/DDBJ whole genome shotgun (WGS) entry which is preliminary data.</text>
</comment>
<protein>
    <submittedName>
        <fullName evidence="1">Uncharacterized protein</fullName>
    </submittedName>
</protein>
<reference evidence="1 2" key="1">
    <citation type="journal article" date="2018" name="Sci. Rep.">
        <title>Genomic signatures of local adaptation to the degree of environmental predictability in rotifers.</title>
        <authorList>
            <person name="Franch-Gras L."/>
            <person name="Hahn C."/>
            <person name="Garcia-Roger E.M."/>
            <person name="Carmona M.J."/>
            <person name="Serra M."/>
            <person name="Gomez A."/>
        </authorList>
    </citation>
    <scope>NUCLEOTIDE SEQUENCE [LARGE SCALE GENOMIC DNA]</scope>
    <source>
        <strain evidence="1">HYR1</strain>
    </source>
</reference>
<dbReference type="Proteomes" id="UP000276133">
    <property type="component" value="Unassembled WGS sequence"/>
</dbReference>
<evidence type="ECO:0000313" key="1">
    <source>
        <dbReference type="EMBL" id="RNA33347.1"/>
    </source>
</evidence>
<sequence>MSSANKNGTKNSTENIGQKLCGKFVQINLFERYEDFQFFKRPNESKSLLIFCPVSTKFRITPKNILRIR</sequence>
<proteinExistence type="predicted"/>
<name>A0A3M7SCG6_BRAPC</name>